<reference evidence="1 2" key="1">
    <citation type="submission" date="2015-01" db="EMBL/GenBank/DDBJ databases">
        <title>Evolution of Trichinella species and genotypes.</title>
        <authorList>
            <person name="Korhonen P.K."/>
            <person name="Edoardo P."/>
            <person name="Giuseppe L.R."/>
            <person name="Gasser R.B."/>
        </authorList>
    </citation>
    <scope>NUCLEOTIDE SEQUENCE [LARGE SCALE GENOMIC DNA]</scope>
    <source>
        <strain evidence="1">ISS1029</strain>
    </source>
</reference>
<keyword evidence="2" id="KW-1185">Reference proteome</keyword>
<organism evidence="1 2">
    <name type="scientific">Trichinella zimbabwensis</name>
    <dbReference type="NCBI Taxonomy" id="268475"/>
    <lineage>
        <taxon>Eukaryota</taxon>
        <taxon>Metazoa</taxon>
        <taxon>Ecdysozoa</taxon>
        <taxon>Nematoda</taxon>
        <taxon>Enoplea</taxon>
        <taxon>Dorylaimia</taxon>
        <taxon>Trichinellida</taxon>
        <taxon>Trichinellidae</taxon>
        <taxon>Trichinella</taxon>
    </lineage>
</organism>
<accession>A0A0V1GBI7</accession>
<evidence type="ECO:0000313" key="2">
    <source>
        <dbReference type="Proteomes" id="UP000055024"/>
    </source>
</evidence>
<dbReference type="Proteomes" id="UP000055024">
    <property type="component" value="Unassembled WGS sequence"/>
</dbReference>
<name>A0A0V1GBI7_9BILA</name>
<protein>
    <submittedName>
        <fullName evidence="1">Uncharacterized protein</fullName>
    </submittedName>
</protein>
<sequence>MKYSAATMILINGSCGTLEVLKAAYCTFRVILKSCISRGVECV</sequence>
<evidence type="ECO:0000313" key="1">
    <source>
        <dbReference type="EMBL" id="KRY95638.1"/>
    </source>
</evidence>
<comment type="caution">
    <text evidence="1">The sequence shown here is derived from an EMBL/GenBank/DDBJ whole genome shotgun (WGS) entry which is preliminary data.</text>
</comment>
<gene>
    <name evidence="1" type="ORF">T11_1044</name>
</gene>
<dbReference type="AlphaFoldDB" id="A0A0V1GBI7"/>
<proteinExistence type="predicted"/>
<dbReference type="EMBL" id="JYDP01003579">
    <property type="protein sequence ID" value="KRY95638.1"/>
    <property type="molecule type" value="Genomic_DNA"/>
</dbReference>